<accession>A0A0G4E588</accession>
<evidence type="ECO:0000313" key="1">
    <source>
        <dbReference type="EMBL" id="CEK42117.1"/>
    </source>
</evidence>
<protein>
    <submittedName>
        <fullName evidence="1">Uncharacterized protein</fullName>
    </submittedName>
</protein>
<sequence>MLIDRKDMLYHNGLLAERYRERVGKLPHRYKRAWTVRRVILLEPHNVGEYDSHYVITDDAGNRFIYTCTEELGTKLSKRQVNTLLALRPERVKQI</sequence>
<reference evidence="1" key="1">
    <citation type="submission" date="2014-12" db="EMBL/GenBank/DDBJ databases">
        <authorList>
            <person name="Hall J."/>
        </authorList>
    </citation>
    <scope>NUCLEOTIDE SEQUENCE [LARGE SCALE GENOMIC DNA]</scope>
    <source>
        <strain evidence="1">SBW25</strain>
        <plasmid evidence="1">pQBR57</plasmid>
    </source>
</reference>
<gene>
    <name evidence="1" type="ORF">PQBR57_0164</name>
</gene>
<name>A0A0G4E588_PSEFS</name>
<organism evidence="1">
    <name type="scientific">Pseudomonas fluorescens (strain SBW25)</name>
    <dbReference type="NCBI Taxonomy" id="216595"/>
    <lineage>
        <taxon>Bacteria</taxon>
        <taxon>Pseudomonadati</taxon>
        <taxon>Pseudomonadota</taxon>
        <taxon>Gammaproteobacteria</taxon>
        <taxon>Pseudomonadales</taxon>
        <taxon>Pseudomonadaceae</taxon>
        <taxon>Pseudomonas</taxon>
    </lineage>
</organism>
<keyword evidence="1" id="KW-0614">Plasmid</keyword>
<reference evidence="1" key="2">
    <citation type="submission" date="2015-06" db="EMBL/GenBank/DDBJ databases">
        <title>Environmentally co-occuring mercury resistance plasmids are genetically and phenotypically diverse and confer variable context-dependent fitness effects.</title>
        <authorList>
            <person name="Hall J.P.J."/>
            <person name="Harrison E."/>
            <person name="Lilley A.K."/>
            <person name="Paterson S."/>
            <person name="Spiers A.J."/>
            <person name="Brockhurst M.A."/>
        </authorList>
    </citation>
    <scope>NUCLEOTIDE SEQUENCE [LARGE SCALE GENOMIC DNA]</scope>
    <source>
        <strain evidence="1">SBW25</strain>
        <plasmid evidence="1">pQBR57</plasmid>
    </source>
</reference>
<dbReference type="EMBL" id="LN713926">
    <property type="protein sequence ID" value="CEK42117.1"/>
    <property type="molecule type" value="Genomic_DNA"/>
</dbReference>
<geneLocation type="plasmid" evidence="1">
    <name>pQBR57</name>
</geneLocation>
<dbReference type="AlphaFoldDB" id="A0A0G4E588"/>
<proteinExistence type="predicted"/>
<dbReference type="RefSeq" id="WP_192963314.1">
    <property type="nucleotide sequence ID" value="NZ_LN713926.1"/>
</dbReference>